<comment type="caution">
    <text evidence="1">The sequence shown here is derived from an EMBL/GenBank/DDBJ whole genome shotgun (WGS) entry which is preliminary data.</text>
</comment>
<reference evidence="1 2" key="1">
    <citation type="submission" date="2020-08" db="EMBL/GenBank/DDBJ databases">
        <authorList>
            <person name="Koutsovoulos G."/>
            <person name="Danchin GJ E."/>
        </authorList>
    </citation>
    <scope>NUCLEOTIDE SEQUENCE [LARGE SCALE GENOMIC DNA]</scope>
</reference>
<evidence type="ECO:0000313" key="2">
    <source>
        <dbReference type="Proteomes" id="UP000580250"/>
    </source>
</evidence>
<dbReference type="Proteomes" id="UP000580250">
    <property type="component" value="Unassembled WGS sequence"/>
</dbReference>
<organism evidence="1 2">
    <name type="scientific">Meloidogyne enterolobii</name>
    <name type="common">Root-knot nematode worm</name>
    <name type="synonym">Meloidogyne mayaguensis</name>
    <dbReference type="NCBI Taxonomy" id="390850"/>
    <lineage>
        <taxon>Eukaryota</taxon>
        <taxon>Metazoa</taxon>
        <taxon>Ecdysozoa</taxon>
        <taxon>Nematoda</taxon>
        <taxon>Chromadorea</taxon>
        <taxon>Rhabditida</taxon>
        <taxon>Tylenchina</taxon>
        <taxon>Tylenchomorpha</taxon>
        <taxon>Tylenchoidea</taxon>
        <taxon>Meloidogynidae</taxon>
        <taxon>Meloidogyninae</taxon>
        <taxon>Meloidogyne</taxon>
    </lineage>
</organism>
<accession>A0A6V7WDQ8</accession>
<dbReference type="EMBL" id="CAJEWN010000532">
    <property type="protein sequence ID" value="CAD2185133.1"/>
    <property type="molecule type" value="Genomic_DNA"/>
</dbReference>
<proteinExistence type="predicted"/>
<gene>
    <name evidence="1" type="ORF">MENT_LOCUS37540</name>
</gene>
<dbReference type="AlphaFoldDB" id="A0A6V7WDQ8"/>
<evidence type="ECO:0000313" key="1">
    <source>
        <dbReference type="EMBL" id="CAD2185133.1"/>
    </source>
</evidence>
<sequence length="82" mass="9220">MKRRIRLPGAGKLCTGKLCTGKLCTGRLCTKAEICAQAEICALNWNFVHYSGKGLYFGQPKSDFLILVSFDKLDMFYIFCTD</sequence>
<protein>
    <submittedName>
        <fullName evidence="1">Uncharacterized protein</fullName>
    </submittedName>
</protein>
<name>A0A6V7WDQ8_MELEN</name>